<dbReference type="PANTHER" id="PTHR30008:SF0">
    <property type="entry name" value="EXODEOXYRIBONUCLEASE 7 LARGE SUBUNIT"/>
    <property type="match status" value="1"/>
</dbReference>
<comment type="subunit">
    <text evidence="5">Heterooligomer composed of large and small subunits.</text>
</comment>
<dbReference type="EMBL" id="FMXA01000008">
    <property type="protein sequence ID" value="SDA47911.1"/>
    <property type="molecule type" value="Genomic_DNA"/>
</dbReference>
<dbReference type="GO" id="GO:0008855">
    <property type="term" value="F:exodeoxyribonuclease VII activity"/>
    <property type="evidence" value="ECO:0007669"/>
    <property type="project" value="UniProtKB-UniRule"/>
</dbReference>
<dbReference type="GO" id="GO:0006308">
    <property type="term" value="P:DNA catabolic process"/>
    <property type="evidence" value="ECO:0007669"/>
    <property type="project" value="UniProtKB-UniRule"/>
</dbReference>
<dbReference type="STRING" id="209880.SAMN02910343_00804"/>
<dbReference type="GeneID" id="87755834"/>
<dbReference type="HAMAP" id="MF_00378">
    <property type="entry name" value="Exonuc_7_L"/>
    <property type="match status" value="1"/>
</dbReference>
<comment type="subcellular location">
    <subcellularLocation>
        <location evidence="5">Cytoplasm</location>
    </subcellularLocation>
</comment>
<dbReference type="PANTHER" id="PTHR30008">
    <property type="entry name" value="EXODEOXYRIBONUCLEASE 7 LARGE SUBUNIT"/>
    <property type="match status" value="1"/>
</dbReference>
<dbReference type="NCBIfam" id="TIGR00237">
    <property type="entry name" value="xseA"/>
    <property type="match status" value="1"/>
</dbReference>
<comment type="catalytic activity">
    <reaction evidence="5">
        <text>Exonucleolytic cleavage in either 5'- to 3'- or 3'- to 5'-direction to yield nucleoside 5'-phosphates.</text>
        <dbReference type="EC" id="3.1.11.6"/>
    </reaction>
</comment>
<comment type="function">
    <text evidence="5">Bidirectionally degrades single-stranded DNA into large acid-insoluble oligonucleotides, which are then degraded further into small acid-soluble oligonucleotides.</text>
</comment>
<keyword evidence="1 5" id="KW-0963">Cytoplasm</keyword>
<accession>A0A1G5VPU6</accession>
<feature type="domain" description="Exonuclease VII large subunit C-terminal" evidence="6">
    <location>
        <begin position="122"/>
        <end position="335"/>
    </location>
</feature>
<dbReference type="GO" id="GO:0005737">
    <property type="term" value="C:cytoplasm"/>
    <property type="evidence" value="ECO:0007669"/>
    <property type="project" value="UniProtKB-SubCell"/>
</dbReference>
<reference evidence="8 9" key="1">
    <citation type="submission" date="2016-10" db="EMBL/GenBank/DDBJ databases">
        <authorList>
            <person name="de Groot N.N."/>
        </authorList>
    </citation>
    <scope>NUCLEOTIDE SEQUENCE [LARGE SCALE GENOMIC DNA]</scope>
    <source>
        <strain evidence="8 9">DSM 15230</strain>
    </source>
</reference>
<evidence type="ECO:0000259" key="7">
    <source>
        <dbReference type="Pfam" id="PF13742"/>
    </source>
</evidence>
<dbReference type="AlphaFoldDB" id="A0A1G5VPU6"/>
<sequence>MKKVTVSECNEWISHLFNKDYTLHNLAVSGTVSNLRIHSSGRVYFSLMDSKGRIFCVISPERRTFLTRRLYNGCEATCSGTFIYSARRGYASLYVDRITGIRTSEMTEKARILYEQLEKKGYFSPLHKKLLPSFPEQIGIIASSTGAVWHDIIKTGRMRNDSIRYTVLGCRVQGEEASQDMASRIREAQTMSSPPDILILARGGGAEEDLQPFNDAELLEAIHESSIPVVSAVGHETDVTLADLTADVRASTPTQAAELCIPEKQSVQEEIVRLMHRMADAAAGSLEKAAISLNAVEQRLTSPEIQVRLTEQGRYVQHRYMQLYVSLHKAIDARKIAISEKLLHGNIALINHMSHEDNHGKDKNI</sequence>
<evidence type="ECO:0000256" key="2">
    <source>
        <dbReference type="ARBA" id="ARBA00022722"/>
    </source>
</evidence>
<keyword evidence="2 5" id="KW-0540">Nuclease</keyword>
<organism evidence="8 9">
    <name type="scientific">Allisonella histaminiformans</name>
    <dbReference type="NCBI Taxonomy" id="209880"/>
    <lineage>
        <taxon>Bacteria</taxon>
        <taxon>Bacillati</taxon>
        <taxon>Bacillota</taxon>
        <taxon>Negativicutes</taxon>
        <taxon>Veillonellales</taxon>
        <taxon>Veillonellaceae</taxon>
        <taxon>Allisonella</taxon>
    </lineage>
</organism>
<gene>
    <name evidence="5" type="primary">xseA</name>
    <name evidence="8" type="ORF">SAMN02910343_00804</name>
</gene>
<dbReference type="GO" id="GO:0003676">
    <property type="term" value="F:nucleic acid binding"/>
    <property type="evidence" value="ECO:0007669"/>
    <property type="project" value="InterPro"/>
</dbReference>
<evidence type="ECO:0000313" key="9">
    <source>
        <dbReference type="Proteomes" id="UP000199689"/>
    </source>
</evidence>
<dbReference type="Pfam" id="PF02601">
    <property type="entry name" value="Exonuc_VII_L"/>
    <property type="match status" value="1"/>
</dbReference>
<protein>
    <recommendedName>
        <fullName evidence="5">Exodeoxyribonuclease 7 large subunit</fullName>
        <ecNumber evidence="5">3.1.11.6</ecNumber>
    </recommendedName>
    <alternativeName>
        <fullName evidence="5">Exodeoxyribonuclease VII large subunit</fullName>
        <shortName evidence="5">Exonuclease VII large subunit</shortName>
    </alternativeName>
</protein>
<dbReference type="GO" id="GO:0009318">
    <property type="term" value="C:exodeoxyribonuclease VII complex"/>
    <property type="evidence" value="ECO:0007669"/>
    <property type="project" value="UniProtKB-UniRule"/>
</dbReference>
<dbReference type="EC" id="3.1.11.6" evidence="5"/>
<feature type="domain" description="OB-fold nucleic acid binding" evidence="7">
    <location>
        <begin position="5"/>
        <end position="98"/>
    </location>
</feature>
<dbReference type="Proteomes" id="UP000199689">
    <property type="component" value="Unassembled WGS sequence"/>
</dbReference>
<dbReference type="CDD" id="cd04489">
    <property type="entry name" value="ExoVII_LU_OBF"/>
    <property type="match status" value="1"/>
</dbReference>
<name>A0A1G5VPU6_9FIRM</name>
<keyword evidence="4 5" id="KW-0269">Exonuclease</keyword>
<dbReference type="InterPro" id="IPR020579">
    <property type="entry name" value="Exonuc_VII_lsu_C"/>
</dbReference>
<keyword evidence="9" id="KW-1185">Reference proteome</keyword>
<evidence type="ECO:0000256" key="3">
    <source>
        <dbReference type="ARBA" id="ARBA00022801"/>
    </source>
</evidence>
<evidence type="ECO:0000256" key="4">
    <source>
        <dbReference type="ARBA" id="ARBA00022839"/>
    </source>
</evidence>
<evidence type="ECO:0000256" key="5">
    <source>
        <dbReference type="HAMAP-Rule" id="MF_00378"/>
    </source>
</evidence>
<dbReference type="RefSeq" id="WP_091364101.1">
    <property type="nucleotide sequence ID" value="NZ_FMXA01000008.1"/>
</dbReference>
<dbReference type="Pfam" id="PF13742">
    <property type="entry name" value="tRNA_anti_2"/>
    <property type="match status" value="1"/>
</dbReference>
<evidence type="ECO:0000313" key="8">
    <source>
        <dbReference type="EMBL" id="SDA47911.1"/>
    </source>
</evidence>
<dbReference type="OrthoDB" id="9802795at2"/>
<dbReference type="InterPro" id="IPR025824">
    <property type="entry name" value="OB-fold_nuc-bd_dom"/>
</dbReference>
<dbReference type="InterPro" id="IPR003753">
    <property type="entry name" value="Exonuc_VII_L"/>
</dbReference>
<evidence type="ECO:0000256" key="1">
    <source>
        <dbReference type="ARBA" id="ARBA00022490"/>
    </source>
</evidence>
<evidence type="ECO:0000259" key="6">
    <source>
        <dbReference type="Pfam" id="PF02601"/>
    </source>
</evidence>
<proteinExistence type="inferred from homology"/>
<keyword evidence="3 5" id="KW-0378">Hydrolase</keyword>
<comment type="similarity">
    <text evidence="5">Belongs to the XseA family.</text>
</comment>